<gene>
    <name evidence="6" type="ORF">H0E87_031112</name>
</gene>
<dbReference type="FunFam" id="2.90.10.10:FF:000026">
    <property type="entry name" value="Serine/threonine-protein kinase"/>
    <property type="match status" value="1"/>
</dbReference>
<comment type="caution">
    <text evidence="6">The sequence shown here is derived from an EMBL/GenBank/DDBJ whole genome shotgun (WGS) entry which is preliminary data.</text>
</comment>
<evidence type="ECO:0000313" key="6">
    <source>
        <dbReference type="EMBL" id="KAH8481066.1"/>
    </source>
</evidence>
<sequence>MGPSFSDHLRLIVGARKKKQWWSPSFSVSLVLLYSHSRLVRSNKDNKIIYLPYFYLMAFAYAAFFLLVICIYKPVSSQQNHSNLISLGSSISTNVQPTSWRSPSGTFAFGFYPQGSGFIVGIWLVCKPADIITWTAYRDDPPVPSNATLELTVNGKLLLRTYSANNEAGEEKLIAKIEKSASNARMLNSGNLVLYNEHSDAIWESFKSPTDTILGGQNLYAGGELLSSASTTNFSTGRFHLKMQSDGNLVLYPIDTIDTSVDAYWNTATFASGTHLYLNYRTGQLLILNNTLASGIPVFSSDSESENSSTIYRATLEYDGIFRLYSHNFDSNGAYTTSLMHYAPKSQCEVKNSMSEEDCRKSCLQDCNCAGALYESGDCMKVKFPVKYAKRLEGDLSKVFFKVGLKSVESRNRSIATATKPPVVHKTSKKTVMLICVMSVAFITCSSIAVAVSVFFISMSRVVKARMRRNVETNVSRPEEVQLSNWAYELLVARELDKLDLGEDVDLQNFEKMVMVGIWCIQDEPGIRPSMKSVVLMLEGITDVSVPPHPTSASA</sequence>
<dbReference type="PANTHER" id="PTHR47976:SF27">
    <property type="entry name" value="RECEPTOR-LIKE SERINE_THREONINE-PROTEIN KINASE"/>
    <property type="match status" value="1"/>
</dbReference>
<feature type="transmembrane region" description="Helical" evidence="4">
    <location>
        <begin position="20"/>
        <end position="36"/>
    </location>
</feature>
<organism evidence="6 7">
    <name type="scientific">Populus deltoides</name>
    <name type="common">Eastern poplar</name>
    <name type="synonym">Eastern cottonwood</name>
    <dbReference type="NCBI Taxonomy" id="3696"/>
    <lineage>
        <taxon>Eukaryota</taxon>
        <taxon>Viridiplantae</taxon>
        <taxon>Streptophyta</taxon>
        <taxon>Embryophyta</taxon>
        <taxon>Tracheophyta</taxon>
        <taxon>Spermatophyta</taxon>
        <taxon>Magnoliopsida</taxon>
        <taxon>eudicotyledons</taxon>
        <taxon>Gunneridae</taxon>
        <taxon>Pentapetalae</taxon>
        <taxon>rosids</taxon>
        <taxon>fabids</taxon>
        <taxon>Malpighiales</taxon>
        <taxon>Salicaceae</taxon>
        <taxon>Saliceae</taxon>
        <taxon>Populus</taxon>
    </lineage>
</organism>
<dbReference type="AlphaFoldDB" id="A0A8T2WJF6"/>
<feature type="domain" description="Bulb-type lectin" evidence="5">
    <location>
        <begin position="82"/>
        <end position="207"/>
    </location>
</feature>
<evidence type="ECO:0000256" key="4">
    <source>
        <dbReference type="SAM" id="Phobius"/>
    </source>
</evidence>
<dbReference type="SMART" id="SM00108">
    <property type="entry name" value="B_lectin"/>
    <property type="match status" value="2"/>
</dbReference>
<dbReference type="PANTHER" id="PTHR47976">
    <property type="entry name" value="G-TYPE LECTIN S-RECEPTOR-LIKE SERINE/THREONINE-PROTEIN KINASE SD2-5"/>
    <property type="match status" value="1"/>
</dbReference>
<keyword evidence="4" id="KW-1133">Transmembrane helix</keyword>
<dbReference type="Gene3D" id="2.90.10.10">
    <property type="entry name" value="Bulb-type lectin domain"/>
    <property type="match status" value="1"/>
</dbReference>
<proteinExistence type="predicted"/>
<dbReference type="Proteomes" id="UP000807159">
    <property type="component" value="Chromosome 19"/>
</dbReference>
<dbReference type="InterPro" id="IPR001480">
    <property type="entry name" value="Bulb-type_lectin_dom"/>
</dbReference>
<feature type="transmembrane region" description="Helical" evidence="4">
    <location>
        <begin position="432"/>
        <end position="459"/>
    </location>
</feature>
<dbReference type="Pfam" id="PF01453">
    <property type="entry name" value="B_lectin"/>
    <property type="match status" value="1"/>
</dbReference>
<protein>
    <recommendedName>
        <fullName evidence="5">Bulb-type lectin domain-containing protein</fullName>
    </recommendedName>
</protein>
<name>A0A8T2WJF6_POPDE</name>
<reference evidence="6" key="1">
    <citation type="journal article" date="2021" name="J. Hered.">
        <title>Genome Assembly of Salicaceae Populus deltoides (Eastern Cottonwood) I-69 Based on Nanopore Sequencing and Hi-C Technologies.</title>
        <authorList>
            <person name="Bai S."/>
            <person name="Wu H."/>
            <person name="Zhang J."/>
            <person name="Pan Z."/>
            <person name="Zhao W."/>
            <person name="Li Z."/>
            <person name="Tong C."/>
        </authorList>
    </citation>
    <scope>NUCLEOTIDE SEQUENCE</scope>
    <source>
        <tissue evidence="6">Leaf</tissue>
    </source>
</reference>
<dbReference type="Gene3D" id="2.90.10.30">
    <property type="match status" value="1"/>
</dbReference>
<keyword evidence="2" id="KW-1015">Disulfide bond</keyword>
<keyword evidence="1" id="KW-0732">Signal</keyword>
<keyword evidence="3" id="KW-0325">Glycoprotein</keyword>
<dbReference type="SUPFAM" id="SSF51110">
    <property type="entry name" value="alpha-D-mannose-specific plant lectins"/>
    <property type="match status" value="2"/>
</dbReference>
<evidence type="ECO:0000256" key="1">
    <source>
        <dbReference type="ARBA" id="ARBA00022729"/>
    </source>
</evidence>
<evidence type="ECO:0000256" key="2">
    <source>
        <dbReference type="ARBA" id="ARBA00023157"/>
    </source>
</evidence>
<dbReference type="EMBL" id="JACEGQ020000019">
    <property type="protein sequence ID" value="KAH8481066.1"/>
    <property type="molecule type" value="Genomic_DNA"/>
</dbReference>
<feature type="transmembrane region" description="Helical" evidence="4">
    <location>
        <begin position="48"/>
        <end position="69"/>
    </location>
</feature>
<dbReference type="InterPro" id="IPR036426">
    <property type="entry name" value="Bulb-type_lectin_dom_sf"/>
</dbReference>
<keyword evidence="7" id="KW-1185">Reference proteome</keyword>
<accession>A0A8T2WJF6</accession>
<dbReference type="PROSITE" id="PS50927">
    <property type="entry name" value="BULB_LECTIN"/>
    <property type="match status" value="1"/>
</dbReference>
<keyword evidence="4" id="KW-0472">Membrane</keyword>
<keyword evidence="4" id="KW-0812">Transmembrane</keyword>
<evidence type="ECO:0000256" key="3">
    <source>
        <dbReference type="ARBA" id="ARBA00023180"/>
    </source>
</evidence>
<evidence type="ECO:0000259" key="5">
    <source>
        <dbReference type="PROSITE" id="PS50927"/>
    </source>
</evidence>
<evidence type="ECO:0000313" key="7">
    <source>
        <dbReference type="Proteomes" id="UP000807159"/>
    </source>
</evidence>
<dbReference type="InterPro" id="IPR051343">
    <property type="entry name" value="G-type_lectin_kinases/EP1-like"/>
</dbReference>
<dbReference type="FunFam" id="2.90.10.30:FF:000001">
    <property type="entry name" value="Serine/threonine-protein kinase"/>
    <property type="match status" value="1"/>
</dbReference>